<evidence type="ECO:0000313" key="3">
    <source>
        <dbReference type="Proteomes" id="UP000027120"/>
    </source>
</evidence>
<gene>
    <name evidence="2" type="ORF">CISIN_1g042275mg</name>
</gene>
<dbReference type="EMBL" id="KK784900">
    <property type="protein sequence ID" value="KDO66249.1"/>
    <property type="molecule type" value="Genomic_DNA"/>
</dbReference>
<organism evidence="2 3">
    <name type="scientific">Citrus sinensis</name>
    <name type="common">Sweet orange</name>
    <name type="synonym">Citrus aurantium var. sinensis</name>
    <dbReference type="NCBI Taxonomy" id="2711"/>
    <lineage>
        <taxon>Eukaryota</taxon>
        <taxon>Viridiplantae</taxon>
        <taxon>Streptophyta</taxon>
        <taxon>Embryophyta</taxon>
        <taxon>Tracheophyta</taxon>
        <taxon>Spermatophyta</taxon>
        <taxon>Magnoliopsida</taxon>
        <taxon>eudicotyledons</taxon>
        <taxon>Gunneridae</taxon>
        <taxon>Pentapetalae</taxon>
        <taxon>rosids</taxon>
        <taxon>malvids</taxon>
        <taxon>Sapindales</taxon>
        <taxon>Rutaceae</taxon>
        <taxon>Aurantioideae</taxon>
        <taxon>Citrus</taxon>
    </lineage>
</organism>
<keyword evidence="3" id="KW-1185">Reference proteome</keyword>
<feature type="region of interest" description="Disordered" evidence="1">
    <location>
        <begin position="76"/>
        <end position="99"/>
    </location>
</feature>
<dbReference type="AlphaFoldDB" id="A0A067FFU8"/>
<evidence type="ECO:0000256" key="1">
    <source>
        <dbReference type="SAM" id="MobiDB-lite"/>
    </source>
</evidence>
<reference evidence="2 3" key="1">
    <citation type="submission" date="2014-04" db="EMBL/GenBank/DDBJ databases">
        <authorList>
            <consortium name="International Citrus Genome Consortium"/>
            <person name="Gmitter F."/>
            <person name="Chen C."/>
            <person name="Farmerie W."/>
            <person name="Harkins T."/>
            <person name="Desany B."/>
            <person name="Mohiuddin M."/>
            <person name="Kodira C."/>
            <person name="Borodovsky M."/>
            <person name="Lomsadze A."/>
            <person name="Burns P."/>
            <person name="Jenkins J."/>
            <person name="Prochnik S."/>
            <person name="Shu S."/>
            <person name="Chapman J."/>
            <person name="Pitluck S."/>
            <person name="Schmutz J."/>
            <person name="Rokhsar D."/>
        </authorList>
    </citation>
    <scope>NUCLEOTIDE SEQUENCE</scope>
</reference>
<sequence>MARAKCDPRTIAIKTSSQDHKKFCDTAFIDPTTSLPNCPALRTGFTLSSQKGYAYAYKRENKDKGELKSTQCLKRQEKQKQLPDPLDHSTYINQDYILD</sequence>
<evidence type="ECO:0000313" key="2">
    <source>
        <dbReference type="EMBL" id="KDO66249.1"/>
    </source>
</evidence>
<accession>A0A067FFU8</accession>
<proteinExistence type="predicted"/>
<dbReference type="Proteomes" id="UP000027120">
    <property type="component" value="Unassembled WGS sequence"/>
</dbReference>
<protein>
    <submittedName>
        <fullName evidence="2">Uncharacterized protein</fullName>
    </submittedName>
</protein>
<name>A0A067FFU8_CITSI</name>
<feature type="compositionally biased region" description="Basic and acidic residues" evidence="1">
    <location>
        <begin position="76"/>
        <end position="87"/>
    </location>
</feature>